<keyword evidence="7 11" id="KW-0798">TonB box</keyword>
<keyword evidence="3 10" id="KW-1134">Transmembrane beta strand</keyword>
<evidence type="ECO:0000259" key="12">
    <source>
        <dbReference type="Pfam" id="PF00593"/>
    </source>
</evidence>
<dbReference type="GO" id="GO:0009279">
    <property type="term" value="C:cell outer membrane"/>
    <property type="evidence" value="ECO:0007669"/>
    <property type="project" value="UniProtKB-SubCell"/>
</dbReference>
<evidence type="ECO:0000256" key="9">
    <source>
        <dbReference type="ARBA" id="ARBA00023237"/>
    </source>
</evidence>
<evidence type="ECO:0000256" key="7">
    <source>
        <dbReference type="ARBA" id="ARBA00023077"/>
    </source>
</evidence>
<evidence type="ECO:0000256" key="4">
    <source>
        <dbReference type="ARBA" id="ARBA00022692"/>
    </source>
</evidence>
<dbReference type="InterPro" id="IPR012910">
    <property type="entry name" value="Plug_dom"/>
</dbReference>
<dbReference type="SUPFAM" id="SSF56935">
    <property type="entry name" value="Porins"/>
    <property type="match status" value="1"/>
</dbReference>
<feature type="domain" description="TonB-dependent receptor-like beta-barrel" evidence="12">
    <location>
        <begin position="204"/>
        <end position="600"/>
    </location>
</feature>
<keyword evidence="8 10" id="KW-0472">Membrane</keyword>
<evidence type="ECO:0000256" key="5">
    <source>
        <dbReference type="ARBA" id="ARBA00022729"/>
    </source>
</evidence>
<keyword evidence="15" id="KW-1185">Reference proteome</keyword>
<feature type="domain" description="TonB-dependent receptor plug" evidence="13">
    <location>
        <begin position="67"/>
        <end position="179"/>
    </location>
</feature>
<organism evidence="14 15">
    <name type="scientific">Puniceibacterium sediminis</name>
    <dbReference type="NCBI Taxonomy" id="1608407"/>
    <lineage>
        <taxon>Bacteria</taxon>
        <taxon>Pseudomonadati</taxon>
        <taxon>Pseudomonadota</taxon>
        <taxon>Alphaproteobacteria</taxon>
        <taxon>Rhodobacterales</taxon>
        <taxon>Paracoccaceae</taxon>
        <taxon>Puniceibacterium</taxon>
    </lineage>
</organism>
<dbReference type="GO" id="GO:0015889">
    <property type="term" value="P:cobalamin transport"/>
    <property type="evidence" value="ECO:0007669"/>
    <property type="project" value="TreeGrafter"/>
</dbReference>
<evidence type="ECO:0000259" key="13">
    <source>
        <dbReference type="Pfam" id="PF07715"/>
    </source>
</evidence>
<dbReference type="AlphaFoldDB" id="A0A238UYT3"/>
<dbReference type="Gene3D" id="2.170.130.10">
    <property type="entry name" value="TonB-dependent receptor, plug domain"/>
    <property type="match status" value="1"/>
</dbReference>
<proteinExistence type="inferred from homology"/>
<dbReference type="InterPro" id="IPR036942">
    <property type="entry name" value="Beta-barrel_TonB_sf"/>
</dbReference>
<dbReference type="Pfam" id="PF07715">
    <property type="entry name" value="Plug"/>
    <property type="match status" value="1"/>
</dbReference>
<dbReference type="Proteomes" id="UP000198417">
    <property type="component" value="Unassembled WGS sequence"/>
</dbReference>
<keyword evidence="5" id="KW-0732">Signal</keyword>
<evidence type="ECO:0000256" key="11">
    <source>
        <dbReference type="RuleBase" id="RU003357"/>
    </source>
</evidence>
<dbReference type="RefSeq" id="WP_245840583.1">
    <property type="nucleotide sequence ID" value="NZ_FZNN01000001.1"/>
</dbReference>
<reference evidence="14 15" key="1">
    <citation type="submission" date="2017-06" db="EMBL/GenBank/DDBJ databases">
        <authorList>
            <person name="Kim H.J."/>
            <person name="Triplett B.A."/>
        </authorList>
    </citation>
    <scope>NUCLEOTIDE SEQUENCE [LARGE SCALE GENOMIC DNA]</scope>
    <source>
        <strain evidence="14 15">DSM 29052</strain>
    </source>
</reference>
<keyword evidence="2 10" id="KW-0813">Transport</keyword>
<keyword evidence="6" id="KW-0406">Ion transport</keyword>
<dbReference type="PANTHER" id="PTHR30069">
    <property type="entry name" value="TONB-DEPENDENT OUTER MEMBRANE RECEPTOR"/>
    <property type="match status" value="1"/>
</dbReference>
<keyword evidence="9 10" id="KW-0998">Cell outer membrane</keyword>
<dbReference type="InterPro" id="IPR000531">
    <property type="entry name" value="Beta-barrel_TonB"/>
</dbReference>
<protein>
    <submittedName>
        <fullName evidence="14">Vitamin B12 transporter</fullName>
    </submittedName>
</protein>
<evidence type="ECO:0000256" key="3">
    <source>
        <dbReference type="ARBA" id="ARBA00022452"/>
    </source>
</evidence>
<dbReference type="CDD" id="cd01347">
    <property type="entry name" value="ligand_gated_channel"/>
    <property type="match status" value="1"/>
</dbReference>
<evidence type="ECO:0000256" key="10">
    <source>
        <dbReference type="PROSITE-ProRule" id="PRU01360"/>
    </source>
</evidence>
<evidence type="ECO:0000256" key="6">
    <source>
        <dbReference type="ARBA" id="ARBA00023065"/>
    </source>
</evidence>
<evidence type="ECO:0000313" key="14">
    <source>
        <dbReference type="EMBL" id="SNR26463.1"/>
    </source>
</evidence>
<gene>
    <name evidence="14" type="ORF">SAMN06265370_101239</name>
</gene>
<dbReference type="InterPro" id="IPR037066">
    <property type="entry name" value="Plug_dom_sf"/>
</dbReference>
<evidence type="ECO:0000256" key="2">
    <source>
        <dbReference type="ARBA" id="ARBA00022448"/>
    </source>
</evidence>
<evidence type="ECO:0000256" key="8">
    <source>
        <dbReference type="ARBA" id="ARBA00023136"/>
    </source>
</evidence>
<dbReference type="PANTHER" id="PTHR30069:SF53">
    <property type="entry name" value="COLICIN I RECEPTOR-RELATED"/>
    <property type="match status" value="1"/>
</dbReference>
<keyword evidence="4 10" id="KW-0812">Transmembrane</keyword>
<dbReference type="EMBL" id="FZNN01000001">
    <property type="protein sequence ID" value="SNR26463.1"/>
    <property type="molecule type" value="Genomic_DNA"/>
</dbReference>
<accession>A0A238UYT3</accession>
<dbReference type="Pfam" id="PF00593">
    <property type="entry name" value="TonB_dep_Rec_b-barrel"/>
    <property type="match status" value="1"/>
</dbReference>
<comment type="similarity">
    <text evidence="10 11">Belongs to the TonB-dependent receptor family.</text>
</comment>
<dbReference type="GO" id="GO:0006811">
    <property type="term" value="P:monoatomic ion transport"/>
    <property type="evidence" value="ECO:0007669"/>
    <property type="project" value="UniProtKB-KW"/>
</dbReference>
<evidence type="ECO:0000313" key="15">
    <source>
        <dbReference type="Proteomes" id="UP000198417"/>
    </source>
</evidence>
<sequence>MTRQDDPKTRHRGGHDPERFTMTRLLCGASLFALATIPAVTPRAAAAQDILQLDPITVYANQSDLPLSRTGASVDIIDADEIKGSASDSLTDIMSQTPGVTFTQAGGPGGLSYSNTGGIRIRGLGDRYVTVLLNGIDISDPSSPQTSFDWKNVLGGGIGRVEIVKGAQSALYGSEAVGGLVALTAADAAEEPGTSGSVGIEVGSYGTRRATLSYGVSTDRSGLAVTASRTRTDGFSAFSSDSEKDGFAGGQYSFDAYYDLTPDLRLGLTGFSFDSEFDYDSGANTADTRTRGLRAYVEATTGPLQHTFDISRFTMDRTTPLGFTPEFEGMRDKIGYNGSWTASPALTLSYGADWTQETADSFTKKEVRVTGAFTEMQYAATPDLDLALSVRHDENSQFGGFTTGRAALTWRARNDLTLRSTLANGFRAPSLNELYGNFGANPKLDPEQSRSFDLGVEKTFVGGASVTATLFYTEIDDLIDYTTAYNQIDGTSASKGIELSGKMPVTDRITLTGAFTYTDSRDKDENPLQRVPRYALDLGILADITDQISAAASLTRRADLAATYGASGVQSVPSDYTVVNAKLGYDFGNGVEGYVRVENLFDEQYEAIPGYQTSDRAAYFGVVASF</sequence>
<name>A0A238UYT3_9RHOB</name>
<dbReference type="InterPro" id="IPR039426">
    <property type="entry name" value="TonB-dep_rcpt-like"/>
</dbReference>
<evidence type="ECO:0000256" key="1">
    <source>
        <dbReference type="ARBA" id="ARBA00004571"/>
    </source>
</evidence>
<comment type="subcellular location">
    <subcellularLocation>
        <location evidence="1 10">Cell outer membrane</location>
        <topology evidence="1 10">Multi-pass membrane protein</topology>
    </subcellularLocation>
</comment>
<dbReference type="Gene3D" id="2.40.170.20">
    <property type="entry name" value="TonB-dependent receptor, beta-barrel domain"/>
    <property type="match status" value="1"/>
</dbReference>
<dbReference type="PROSITE" id="PS52016">
    <property type="entry name" value="TONB_DEPENDENT_REC_3"/>
    <property type="match status" value="1"/>
</dbReference>